<accession>A0A941F062</accession>
<evidence type="ECO:0000256" key="2">
    <source>
        <dbReference type="SAM" id="Phobius"/>
    </source>
</evidence>
<keyword evidence="2" id="KW-1133">Transmembrane helix</keyword>
<evidence type="ECO:0000313" key="4">
    <source>
        <dbReference type="Proteomes" id="UP000679220"/>
    </source>
</evidence>
<reference evidence="3" key="2">
    <citation type="submission" date="2021-04" db="EMBL/GenBank/DDBJ databases">
        <authorList>
            <person name="Zhang T."/>
            <person name="Zhang Y."/>
            <person name="Lu D."/>
            <person name="Zuo D."/>
            <person name="Du Z."/>
        </authorList>
    </citation>
    <scope>NUCLEOTIDE SEQUENCE</scope>
    <source>
        <strain evidence="3">JR1</strain>
    </source>
</reference>
<dbReference type="AlphaFoldDB" id="A0A941F062"/>
<dbReference type="Proteomes" id="UP000679220">
    <property type="component" value="Unassembled WGS sequence"/>
</dbReference>
<dbReference type="SUPFAM" id="SSF48452">
    <property type="entry name" value="TPR-like"/>
    <property type="match status" value="1"/>
</dbReference>
<feature type="transmembrane region" description="Helical" evidence="2">
    <location>
        <begin position="34"/>
        <end position="51"/>
    </location>
</feature>
<name>A0A941F062_9BACT</name>
<comment type="caution">
    <text evidence="3">The sequence shown here is derived from an EMBL/GenBank/DDBJ whole genome shotgun (WGS) entry which is preliminary data.</text>
</comment>
<evidence type="ECO:0000313" key="3">
    <source>
        <dbReference type="EMBL" id="MBR8534558.1"/>
    </source>
</evidence>
<gene>
    <name evidence="3" type="ORF">KDU71_03230</name>
</gene>
<proteinExistence type="predicted"/>
<sequence>MSKEKHTHQDDSFENVESALSKTEHFIEENQNRISMIALAIIIIVAGYWGLKKFYFLPLEQEAQKQVFYAQQYFEQDSFKLALNGDGQNYGFIEIMDEYGSTKAGKLAAYYAGVSNLHLGNYNEAVDYLSGFSSSEEMVAATAAGALGDAYAELGENDKAISQYKTAASYDNSLTAPTYLMKLGVMYEAKGDYSAAVEAYQKIKDKYATSAEARQIDKYLTRAKLQAK</sequence>
<keyword evidence="4" id="KW-1185">Reference proteome</keyword>
<keyword evidence="2" id="KW-0472">Membrane</keyword>
<dbReference type="RefSeq" id="WP_212188462.1">
    <property type="nucleotide sequence ID" value="NZ_JAGTAR010000003.1"/>
</dbReference>
<organism evidence="3 4">
    <name type="scientific">Carboxylicivirga sediminis</name>
    <dbReference type="NCBI Taxonomy" id="2006564"/>
    <lineage>
        <taxon>Bacteria</taxon>
        <taxon>Pseudomonadati</taxon>
        <taxon>Bacteroidota</taxon>
        <taxon>Bacteroidia</taxon>
        <taxon>Marinilabiliales</taxon>
        <taxon>Marinilabiliaceae</taxon>
        <taxon>Carboxylicivirga</taxon>
    </lineage>
</organism>
<evidence type="ECO:0000256" key="1">
    <source>
        <dbReference type="PROSITE-ProRule" id="PRU00339"/>
    </source>
</evidence>
<dbReference type="EMBL" id="JAGTAR010000003">
    <property type="protein sequence ID" value="MBR8534558.1"/>
    <property type="molecule type" value="Genomic_DNA"/>
</dbReference>
<keyword evidence="1" id="KW-0802">TPR repeat</keyword>
<reference evidence="3" key="1">
    <citation type="journal article" date="2018" name="Int. J. Syst. Evol. Microbiol.">
        <title>Carboxylicivirga sediminis sp. nov., isolated from coastal sediment.</title>
        <authorList>
            <person name="Wang F.Q."/>
            <person name="Ren L.H."/>
            <person name="Zou R.J."/>
            <person name="Sun Y.Z."/>
            <person name="Liu X.J."/>
            <person name="Jiang F."/>
            <person name="Liu L.J."/>
        </authorList>
    </citation>
    <scope>NUCLEOTIDE SEQUENCE</scope>
    <source>
        <strain evidence="3">JR1</strain>
    </source>
</reference>
<dbReference type="Gene3D" id="1.25.40.10">
    <property type="entry name" value="Tetratricopeptide repeat domain"/>
    <property type="match status" value="1"/>
</dbReference>
<dbReference type="InterPro" id="IPR011990">
    <property type="entry name" value="TPR-like_helical_dom_sf"/>
</dbReference>
<keyword evidence="2" id="KW-0812">Transmembrane</keyword>
<dbReference type="Pfam" id="PF13432">
    <property type="entry name" value="TPR_16"/>
    <property type="match status" value="1"/>
</dbReference>
<protein>
    <submittedName>
        <fullName evidence="3">Tetratricopeptide repeat protein</fullName>
    </submittedName>
</protein>
<dbReference type="PROSITE" id="PS50005">
    <property type="entry name" value="TPR"/>
    <property type="match status" value="1"/>
</dbReference>
<dbReference type="InterPro" id="IPR019734">
    <property type="entry name" value="TPR_rpt"/>
</dbReference>
<dbReference type="SMART" id="SM00028">
    <property type="entry name" value="TPR"/>
    <property type="match status" value="2"/>
</dbReference>
<feature type="repeat" description="TPR" evidence="1">
    <location>
        <begin position="141"/>
        <end position="174"/>
    </location>
</feature>